<sequence length="83" mass="9425">MGTLVRFKTDQDHVVEALEDLLQRARDGQIKGFVFAADLDDGNVATAWSNRELMQRAYLVTHLQADITYGVIEANIDRLIEYV</sequence>
<organism evidence="1 2">
    <name type="scientific">Paenibacillus alvei</name>
    <name type="common">Bacillus alvei</name>
    <dbReference type="NCBI Taxonomy" id="44250"/>
    <lineage>
        <taxon>Bacteria</taxon>
        <taxon>Bacillati</taxon>
        <taxon>Bacillota</taxon>
        <taxon>Bacilli</taxon>
        <taxon>Bacillales</taxon>
        <taxon>Paenibacillaceae</taxon>
        <taxon>Paenibacillus</taxon>
    </lineage>
</organism>
<name>A0ABT4H100_PAEAL</name>
<dbReference type="GeneID" id="94492066"/>
<dbReference type="EMBL" id="JAMDNP010000040">
    <property type="protein sequence ID" value="MCY9762656.1"/>
    <property type="molecule type" value="Genomic_DNA"/>
</dbReference>
<protein>
    <submittedName>
        <fullName evidence="1">Uncharacterized protein</fullName>
    </submittedName>
</protein>
<keyword evidence="2" id="KW-1185">Reference proteome</keyword>
<evidence type="ECO:0000313" key="1">
    <source>
        <dbReference type="EMBL" id="MCY9762656.1"/>
    </source>
</evidence>
<gene>
    <name evidence="1" type="ORF">M5X12_19155</name>
</gene>
<dbReference type="RefSeq" id="WP_005551832.1">
    <property type="nucleotide sequence ID" value="NZ_JAMDLX010000109.1"/>
</dbReference>
<proteinExistence type="predicted"/>
<comment type="caution">
    <text evidence="1">The sequence shown here is derived from an EMBL/GenBank/DDBJ whole genome shotgun (WGS) entry which is preliminary data.</text>
</comment>
<accession>A0ABT4H100</accession>
<evidence type="ECO:0000313" key="2">
    <source>
        <dbReference type="Proteomes" id="UP001527181"/>
    </source>
</evidence>
<dbReference type="Proteomes" id="UP001527181">
    <property type="component" value="Unassembled WGS sequence"/>
</dbReference>
<reference evidence="1 2" key="1">
    <citation type="submission" date="2022-05" db="EMBL/GenBank/DDBJ databases">
        <title>Genome Sequencing of Bee-Associated Microbes.</title>
        <authorList>
            <person name="Dunlap C."/>
        </authorList>
    </citation>
    <scope>NUCLEOTIDE SEQUENCE [LARGE SCALE GENOMIC DNA]</scope>
    <source>
        <strain evidence="1 2">NRRL B-04010</strain>
    </source>
</reference>